<comment type="subcellular location">
    <subcellularLocation>
        <location evidence="1">Nucleus inner membrane</location>
    </subcellularLocation>
</comment>
<dbReference type="GO" id="GO:0071763">
    <property type="term" value="P:nuclear membrane organization"/>
    <property type="evidence" value="ECO:0007669"/>
    <property type="project" value="TreeGrafter"/>
</dbReference>
<gene>
    <name evidence="11" type="ORF">EDB92DRAFT_2446</name>
</gene>
<evidence type="ECO:0000256" key="4">
    <source>
        <dbReference type="ARBA" id="ARBA00022989"/>
    </source>
</evidence>
<evidence type="ECO:0000313" key="11">
    <source>
        <dbReference type="EMBL" id="KAH9001049.1"/>
    </source>
</evidence>
<keyword evidence="7" id="KW-0175">Coiled coil</keyword>
<dbReference type="GO" id="GO:0034399">
    <property type="term" value="C:nuclear periphery"/>
    <property type="evidence" value="ECO:0007669"/>
    <property type="project" value="TreeGrafter"/>
</dbReference>
<sequence length="810" mass="88687">MSRSLTAAQVIASGEYLEPDFDPSTLTVNQLLGVFGFHNVRYPTPYTKPKLVQLFDDEIKPKIKQFKKERVKKENSQASDDGIKDGITGRFLNEDANKPLRRSSRRSSRAPSADAEPKAEAPKRRRSAQPALGAPPARLGQPSQPALAEESEPEEELAPRKVSRSKKNAEGAGSRTRRSSNFAEDSGWEDNNIFQSGAESSSPARPPPKPRTRKAAAPKASARKASRKATSAPPEYHSSSSPTRELEDPEQQEDVDPALSPPRSKFAPLLSPEAVRENDNIVGGAHRSPFKKLFSPFKSDSPARPVETEGTIEETEEGNTGEDNLEEIAEVEEEQADAVNAEDTVDHASEVDELDDLDESEDAKLDLAISQRLSDGTLVRTSSPRSRASPFLRFLTVIAALSVYLIVGPYKAQSAALGYCDTGSKTNDILERLRTKVAAVEACNRENRTSLYLSSPGVEEEPCPAPPLLPFIPDECTPCPEHATCTPDSVSCEHGFLLRPHPILAFISLPSSNTLSPHSQLTPTANAVLKVVAATLDGMPGLGPIALPPRCVEDPRRKRHIGVLGKAIEAVLGLERGKRLCASEVPPVQDTEGGEAKRWGMHLDALREAMKAKTAPQLQSTFEDTFGEAIQQLVTWGGVITGEDSQGAKYIAHGTPTLDWTCALTVKSREVWKQWRGRVFGTIVAVLGMFILRRRRVQAHIEDKRVSELVQLALATLRNQEIAHHTDPVNAPFLSSLQLRDLVLQDEHSVAARARLWERVERVVEGNTNVRANLEEVPGGDELRVWRWVGGTGRRKAVEYDTAAGHRIVA</sequence>
<keyword evidence="6" id="KW-0539">Nucleus</keyword>
<dbReference type="PANTHER" id="PTHR47808:SF2">
    <property type="entry name" value="LEM DOMAIN-CONTAINING PROTEIN 2"/>
    <property type="match status" value="1"/>
</dbReference>
<keyword evidence="3" id="KW-0812">Transmembrane</keyword>
<feature type="coiled-coil region" evidence="7">
    <location>
        <begin position="322"/>
        <end position="351"/>
    </location>
</feature>
<dbReference type="PANTHER" id="PTHR47808">
    <property type="entry name" value="INNER NUCLEAR MEMBRANE PROTEIN HEH2-RELATED"/>
    <property type="match status" value="1"/>
</dbReference>
<evidence type="ECO:0000313" key="12">
    <source>
        <dbReference type="Proteomes" id="UP001201163"/>
    </source>
</evidence>
<feature type="region of interest" description="Disordered" evidence="8">
    <location>
        <begin position="67"/>
        <end position="321"/>
    </location>
</feature>
<dbReference type="InterPro" id="IPR044780">
    <property type="entry name" value="Heh2/Src1"/>
</dbReference>
<dbReference type="EMBL" id="JAKELL010000001">
    <property type="protein sequence ID" value="KAH9001049.1"/>
    <property type="molecule type" value="Genomic_DNA"/>
</dbReference>
<dbReference type="Gene3D" id="1.10.10.1180">
    <property type="entry name" value="MAN1, winged-helix domain"/>
    <property type="match status" value="1"/>
</dbReference>
<dbReference type="InterPro" id="IPR018996">
    <property type="entry name" value="Man1/Src1-like_C"/>
</dbReference>
<feature type="compositionally biased region" description="Acidic residues" evidence="8">
    <location>
        <begin position="310"/>
        <end position="321"/>
    </location>
</feature>
<reference evidence="11" key="1">
    <citation type="submission" date="2022-01" db="EMBL/GenBank/DDBJ databases">
        <title>Comparative genomics reveals a dynamic genome evolution in the ectomycorrhizal milk-cap (Lactarius) mushrooms.</title>
        <authorList>
            <consortium name="DOE Joint Genome Institute"/>
            <person name="Lebreton A."/>
            <person name="Tang N."/>
            <person name="Kuo A."/>
            <person name="LaButti K."/>
            <person name="Drula E."/>
            <person name="Barry K."/>
            <person name="Clum A."/>
            <person name="Lipzen A."/>
            <person name="Mousain D."/>
            <person name="Ng V."/>
            <person name="Wang R."/>
            <person name="Wang X."/>
            <person name="Dai Y."/>
            <person name="Henrissat B."/>
            <person name="Grigoriev I.V."/>
            <person name="Guerin-Laguette A."/>
            <person name="Yu F."/>
            <person name="Martin F.M."/>
        </authorList>
    </citation>
    <scope>NUCLEOTIDE SEQUENCE</scope>
    <source>
        <strain evidence="11">QP</strain>
    </source>
</reference>
<protein>
    <submittedName>
        <fullName evidence="11">Man1-Src1p-C-terminal domain-containing protein</fullName>
    </submittedName>
</protein>
<keyword evidence="2" id="KW-0597">Phosphoprotein</keyword>
<dbReference type="Pfam" id="PF09402">
    <property type="entry name" value="MSC"/>
    <property type="match status" value="1"/>
</dbReference>
<keyword evidence="4" id="KW-1133">Transmembrane helix</keyword>
<dbReference type="GO" id="GO:0003682">
    <property type="term" value="F:chromatin binding"/>
    <property type="evidence" value="ECO:0007669"/>
    <property type="project" value="InterPro"/>
</dbReference>
<comment type="caution">
    <text evidence="11">The sequence shown here is derived from an EMBL/GenBank/DDBJ whole genome shotgun (WGS) entry which is preliminary data.</text>
</comment>
<organism evidence="11 12">
    <name type="scientific">Lactarius akahatsu</name>
    <dbReference type="NCBI Taxonomy" id="416441"/>
    <lineage>
        <taxon>Eukaryota</taxon>
        <taxon>Fungi</taxon>
        <taxon>Dikarya</taxon>
        <taxon>Basidiomycota</taxon>
        <taxon>Agaricomycotina</taxon>
        <taxon>Agaricomycetes</taxon>
        <taxon>Russulales</taxon>
        <taxon>Russulaceae</taxon>
        <taxon>Lactarius</taxon>
    </lineage>
</organism>
<evidence type="ECO:0000256" key="8">
    <source>
        <dbReference type="SAM" id="MobiDB-lite"/>
    </source>
</evidence>
<evidence type="ECO:0000256" key="5">
    <source>
        <dbReference type="ARBA" id="ARBA00023136"/>
    </source>
</evidence>
<feature type="compositionally biased region" description="Acidic residues" evidence="8">
    <location>
        <begin position="247"/>
        <end position="256"/>
    </location>
</feature>
<feature type="domain" description="Man1/Src1-like C-terminal" evidence="9">
    <location>
        <begin position="400"/>
        <end position="790"/>
    </location>
</feature>
<keyword evidence="12" id="KW-1185">Reference proteome</keyword>
<dbReference type="InterPro" id="IPR041885">
    <property type="entry name" value="MAN1_winged_helix_dom"/>
</dbReference>
<proteinExistence type="predicted"/>
<dbReference type="Proteomes" id="UP001201163">
    <property type="component" value="Unassembled WGS sequence"/>
</dbReference>
<feature type="compositionally biased region" description="Basic residues" evidence="8">
    <location>
        <begin position="208"/>
        <end position="227"/>
    </location>
</feature>
<feature type="compositionally biased region" description="Basic residues" evidence="8">
    <location>
        <begin position="99"/>
        <end position="108"/>
    </location>
</feature>
<dbReference type="AlphaFoldDB" id="A0AAD4LRF1"/>
<evidence type="ECO:0000259" key="10">
    <source>
        <dbReference type="Pfam" id="PF12949"/>
    </source>
</evidence>
<evidence type="ECO:0000256" key="2">
    <source>
        <dbReference type="ARBA" id="ARBA00022553"/>
    </source>
</evidence>
<evidence type="ECO:0000256" key="7">
    <source>
        <dbReference type="SAM" id="Coils"/>
    </source>
</evidence>
<dbReference type="InterPro" id="IPR025856">
    <property type="entry name" value="HeH/LEM_domain"/>
</dbReference>
<name>A0AAD4LRF1_9AGAM</name>
<keyword evidence="5" id="KW-0472">Membrane</keyword>
<evidence type="ECO:0000256" key="3">
    <source>
        <dbReference type="ARBA" id="ARBA00022692"/>
    </source>
</evidence>
<dbReference type="GO" id="GO:0005783">
    <property type="term" value="C:endoplasmic reticulum"/>
    <property type="evidence" value="ECO:0007669"/>
    <property type="project" value="TreeGrafter"/>
</dbReference>
<evidence type="ECO:0000259" key="9">
    <source>
        <dbReference type="Pfam" id="PF09402"/>
    </source>
</evidence>
<evidence type="ECO:0000256" key="1">
    <source>
        <dbReference type="ARBA" id="ARBA00004540"/>
    </source>
</evidence>
<dbReference type="Pfam" id="PF12949">
    <property type="entry name" value="HeH"/>
    <property type="match status" value="1"/>
</dbReference>
<dbReference type="GO" id="GO:0005637">
    <property type="term" value="C:nuclear inner membrane"/>
    <property type="evidence" value="ECO:0007669"/>
    <property type="project" value="UniProtKB-SubCell"/>
</dbReference>
<evidence type="ECO:0000256" key="6">
    <source>
        <dbReference type="ARBA" id="ARBA00023242"/>
    </source>
</evidence>
<accession>A0AAD4LRF1</accession>
<feature type="domain" description="HeH/LEM" evidence="10">
    <location>
        <begin position="23"/>
        <end position="57"/>
    </location>
</feature>